<evidence type="ECO:0000313" key="3">
    <source>
        <dbReference type="Proteomes" id="UP001194469"/>
    </source>
</evidence>
<evidence type="ECO:0000256" key="1">
    <source>
        <dbReference type="SAM" id="Phobius"/>
    </source>
</evidence>
<gene>
    <name evidence="2" type="ORF">FVW20_02950</name>
</gene>
<name>A0ABS0J0S9_9BACT</name>
<feature type="transmembrane region" description="Helical" evidence="1">
    <location>
        <begin position="15"/>
        <end position="34"/>
    </location>
</feature>
<dbReference type="EMBL" id="VRYY01000063">
    <property type="protein sequence ID" value="MBG3876010.1"/>
    <property type="molecule type" value="Genomic_DNA"/>
</dbReference>
<accession>A0ABS0J0S9</accession>
<reference evidence="2 3" key="1">
    <citation type="submission" date="2019-08" db="EMBL/GenBank/DDBJ databases">
        <authorList>
            <person name="Luo N."/>
        </authorList>
    </citation>
    <scope>NUCLEOTIDE SEQUENCE [LARGE SCALE GENOMIC DNA]</scope>
    <source>
        <strain evidence="2 3">NCIMB 9442</strain>
    </source>
</reference>
<evidence type="ECO:0000313" key="2">
    <source>
        <dbReference type="EMBL" id="MBG3876010.1"/>
    </source>
</evidence>
<dbReference type="Proteomes" id="UP001194469">
    <property type="component" value="Unassembled WGS sequence"/>
</dbReference>
<keyword evidence="1" id="KW-0812">Transmembrane</keyword>
<comment type="caution">
    <text evidence="2">The sequence shown here is derived from an EMBL/GenBank/DDBJ whole genome shotgun (WGS) entry which is preliminary data.</text>
</comment>
<keyword evidence="1" id="KW-0472">Membrane</keyword>
<proteinExistence type="predicted"/>
<sequence length="180" mass="20110">MHSGGLEHFFEKGKVVDWVAIICSLCISFVTWTLPSSATVPLYVFMIMLIFFILIVSKLIMYAVSCKDEIDKLNCQLGAQDDNIMPKLIKILKMQNGAIVFLTTGAVFFKNGMQVSIVYENNDVEQAIAYGVISNIQQNKLIQTTLTSVSDGYENTLSEIISNQIVYKNAIRIFPGQIPN</sequence>
<keyword evidence="3" id="KW-1185">Reference proteome</keyword>
<dbReference type="RefSeq" id="WP_196608229.1">
    <property type="nucleotide sequence ID" value="NZ_VRYY01000063.1"/>
</dbReference>
<feature type="transmembrane region" description="Helical" evidence="1">
    <location>
        <begin position="40"/>
        <end position="64"/>
    </location>
</feature>
<organism evidence="2 3">
    <name type="scientific">Nitratidesulfovibrio oxamicus</name>
    <dbReference type="NCBI Taxonomy" id="32016"/>
    <lineage>
        <taxon>Bacteria</taxon>
        <taxon>Pseudomonadati</taxon>
        <taxon>Thermodesulfobacteriota</taxon>
        <taxon>Desulfovibrionia</taxon>
        <taxon>Desulfovibrionales</taxon>
        <taxon>Desulfovibrionaceae</taxon>
        <taxon>Nitratidesulfovibrio</taxon>
    </lineage>
</organism>
<keyword evidence="1" id="KW-1133">Transmembrane helix</keyword>
<protein>
    <submittedName>
        <fullName evidence="2">Uncharacterized protein</fullName>
    </submittedName>
</protein>